<keyword evidence="2" id="KW-0547">Nucleotide-binding</keyword>
<evidence type="ECO:0000259" key="4">
    <source>
        <dbReference type="SMART" id="SM00382"/>
    </source>
</evidence>
<dbReference type="InterPro" id="IPR027417">
    <property type="entry name" value="P-loop_NTPase"/>
</dbReference>
<feature type="domain" description="AAA+ ATPase" evidence="4">
    <location>
        <begin position="246"/>
        <end position="378"/>
    </location>
</feature>
<name>A0A7J3MXB5_9CREN</name>
<dbReference type="SMART" id="SM00382">
    <property type="entry name" value="AAA"/>
    <property type="match status" value="1"/>
</dbReference>
<dbReference type="SUPFAM" id="SSF52540">
    <property type="entry name" value="P-loop containing nucleoside triphosphate hydrolases"/>
    <property type="match status" value="1"/>
</dbReference>
<dbReference type="EMBL" id="DTDH01000056">
    <property type="protein sequence ID" value="HGT98195.1"/>
    <property type="molecule type" value="Genomic_DNA"/>
</dbReference>
<dbReference type="GO" id="GO:0016887">
    <property type="term" value="F:ATP hydrolysis activity"/>
    <property type="evidence" value="ECO:0007669"/>
    <property type="project" value="InterPro"/>
</dbReference>
<evidence type="ECO:0000256" key="2">
    <source>
        <dbReference type="ARBA" id="ARBA00022741"/>
    </source>
</evidence>
<sequence length="480" mass="54819">MSHHIESTKTYSFTPIKIASHKVYVVETIPAIPNTRVISILSKISKYFRFPLETNIKLRIRGSQISNLEPEKLSYLVHLLSATILPLYLNKYEPHSQALIAYIDISKDGSGVIHNAALVTKKDAKNLGKKHTLFIALARGDEKHIEIHQLNTLFKMAWLYVSQPLKLNKSIDVSTVPLRTRNILVTFESKIEDKYIEISVPEFHEALRVKIPIRTSTWCLDDLPFRLREEVETIVIKPIASNAPYAPRGIMITGPPGVGKSVTAEIIASALKLKIIELRPSLYRSMWYGLTEKILEGILKNIKSRKNSLVLLDDADFLVGRHVSLHETHVSEITILLRYLQETSRPLTVLTTNVPELLDPALIRPGRIDAVIVMGYPDREFRKRIALRSAEKYKIDLKSELLETIANLTRWFSNAEIEAFIRLAASKGEGRITEETILWARQRFNINEQMRKSIQNQLKWFGEQFQGISIKYVPNESDVL</sequence>
<dbReference type="InterPro" id="IPR003959">
    <property type="entry name" value="ATPase_AAA_core"/>
</dbReference>
<gene>
    <name evidence="5" type="ORF">ENT99_01330</name>
    <name evidence="6" type="ORF">ENU64_02030</name>
</gene>
<dbReference type="AlphaFoldDB" id="A0A7J3MXB5"/>
<dbReference type="Gene3D" id="3.40.50.300">
    <property type="entry name" value="P-loop containing nucleotide triphosphate hydrolases"/>
    <property type="match status" value="1"/>
</dbReference>
<proteinExistence type="inferred from homology"/>
<comment type="similarity">
    <text evidence="1">Belongs to the AAA ATPase family.</text>
</comment>
<protein>
    <submittedName>
        <fullName evidence="6">ATP-binding protein</fullName>
    </submittedName>
</protein>
<keyword evidence="3 6" id="KW-0067">ATP-binding</keyword>
<dbReference type="CDD" id="cd19481">
    <property type="entry name" value="RecA-like_protease"/>
    <property type="match status" value="1"/>
</dbReference>
<evidence type="ECO:0000256" key="3">
    <source>
        <dbReference type="ARBA" id="ARBA00022840"/>
    </source>
</evidence>
<dbReference type="InterPro" id="IPR050221">
    <property type="entry name" value="26S_Proteasome_ATPase"/>
</dbReference>
<dbReference type="Gene3D" id="1.10.8.60">
    <property type="match status" value="1"/>
</dbReference>
<dbReference type="EMBL" id="DTAU01000031">
    <property type="protein sequence ID" value="HFQ78331.1"/>
    <property type="molecule type" value="Genomic_DNA"/>
</dbReference>
<dbReference type="InterPro" id="IPR003593">
    <property type="entry name" value="AAA+_ATPase"/>
</dbReference>
<accession>A0A7J3MXB5</accession>
<dbReference type="GO" id="GO:0005524">
    <property type="term" value="F:ATP binding"/>
    <property type="evidence" value="ECO:0007669"/>
    <property type="project" value="UniProtKB-KW"/>
</dbReference>
<reference evidence="6" key="1">
    <citation type="journal article" date="2020" name="mSystems">
        <title>Genome- and Community-Level Interaction Insights into Carbon Utilization and Element Cycling Functions of Hydrothermarchaeota in Hydrothermal Sediment.</title>
        <authorList>
            <person name="Zhou Z."/>
            <person name="Liu Y."/>
            <person name="Xu W."/>
            <person name="Pan J."/>
            <person name="Luo Z.H."/>
            <person name="Li M."/>
        </authorList>
    </citation>
    <scope>NUCLEOTIDE SEQUENCE [LARGE SCALE GENOMIC DNA]</scope>
    <source>
        <strain evidence="5">SpSt-629</strain>
        <strain evidence="6">SpSt-688</strain>
    </source>
</reference>
<evidence type="ECO:0000256" key="1">
    <source>
        <dbReference type="ARBA" id="ARBA00006914"/>
    </source>
</evidence>
<evidence type="ECO:0000313" key="6">
    <source>
        <dbReference type="EMBL" id="HGT98195.1"/>
    </source>
</evidence>
<dbReference type="PANTHER" id="PTHR23073">
    <property type="entry name" value="26S PROTEASOME REGULATORY SUBUNIT"/>
    <property type="match status" value="1"/>
</dbReference>
<evidence type="ECO:0000313" key="5">
    <source>
        <dbReference type="EMBL" id="HFQ78331.1"/>
    </source>
</evidence>
<comment type="caution">
    <text evidence="6">The sequence shown here is derived from an EMBL/GenBank/DDBJ whole genome shotgun (WGS) entry which is preliminary data.</text>
</comment>
<dbReference type="Pfam" id="PF00004">
    <property type="entry name" value="AAA"/>
    <property type="match status" value="1"/>
</dbReference>
<organism evidence="6">
    <name type="scientific">Ignisphaera aggregans</name>
    <dbReference type="NCBI Taxonomy" id="334771"/>
    <lineage>
        <taxon>Archaea</taxon>
        <taxon>Thermoproteota</taxon>
        <taxon>Thermoprotei</taxon>
        <taxon>Desulfurococcales</taxon>
        <taxon>Desulfurococcaceae</taxon>
        <taxon>Ignisphaera</taxon>
    </lineage>
</organism>